<dbReference type="GO" id="GO:0004888">
    <property type="term" value="F:transmembrane signaling receptor activity"/>
    <property type="evidence" value="ECO:0007669"/>
    <property type="project" value="InterPro"/>
</dbReference>
<dbReference type="InterPro" id="IPR006201">
    <property type="entry name" value="Neur_channel"/>
</dbReference>
<dbReference type="Pfam" id="PF02931">
    <property type="entry name" value="Neur_chan_LBD"/>
    <property type="match status" value="1"/>
</dbReference>
<dbReference type="InterPro" id="IPR036719">
    <property type="entry name" value="Neuro-gated_channel_TM_sf"/>
</dbReference>
<dbReference type="SUPFAM" id="SSF63712">
    <property type="entry name" value="Nicotinic receptor ligand binding domain-like"/>
    <property type="match status" value="1"/>
</dbReference>
<evidence type="ECO:0000256" key="3">
    <source>
        <dbReference type="ARBA" id="ARBA00022989"/>
    </source>
</evidence>
<dbReference type="InterPro" id="IPR036734">
    <property type="entry name" value="Neur_chan_lig-bd_sf"/>
</dbReference>
<protein>
    <recommendedName>
        <fullName evidence="6">Neurotransmitter-gated ion-channel ligand-binding domain-containing protein</fullName>
    </recommendedName>
</protein>
<feature type="transmembrane region" description="Helical" evidence="5">
    <location>
        <begin position="189"/>
        <end position="207"/>
    </location>
</feature>
<keyword evidence="8" id="KW-1185">Reference proteome</keyword>
<evidence type="ECO:0000313" key="7">
    <source>
        <dbReference type="EMBL" id="PIO75682.1"/>
    </source>
</evidence>
<keyword evidence="2 5" id="KW-0812">Transmembrane</keyword>
<evidence type="ECO:0000256" key="4">
    <source>
        <dbReference type="ARBA" id="ARBA00023136"/>
    </source>
</evidence>
<dbReference type="InterPro" id="IPR006202">
    <property type="entry name" value="Neur_chan_lig-bd"/>
</dbReference>
<dbReference type="EMBL" id="KZ345116">
    <property type="protein sequence ID" value="PIO75682.1"/>
    <property type="molecule type" value="Genomic_DNA"/>
</dbReference>
<reference evidence="7 8" key="1">
    <citation type="submission" date="2015-09" db="EMBL/GenBank/DDBJ databases">
        <title>Draft genome of the parasitic nematode Teladorsagia circumcincta isolate WARC Sus (inbred).</title>
        <authorList>
            <person name="Mitreva M."/>
        </authorList>
    </citation>
    <scope>NUCLEOTIDE SEQUENCE [LARGE SCALE GENOMIC DNA]</scope>
    <source>
        <strain evidence="7 8">S</strain>
    </source>
</reference>
<evidence type="ECO:0000259" key="6">
    <source>
        <dbReference type="Pfam" id="PF02931"/>
    </source>
</evidence>
<dbReference type="OrthoDB" id="410315at2759"/>
<name>A0A2G9V132_TELCI</name>
<evidence type="ECO:0000313" key="8">
    <source>
        <dbReference type="Proteomes" id="UP000230423"/>
    </source>
</evidence>
<comment type="subcellular location">
    <subcellularLocation>
        <location evidence="1">Membrane</location>
        <topology evidence="1">Multi-pass membrane protein</topology>
    </subcellularLocation>
</comment>
<gene>
    <name evidence="7" type="ORF">TELCIR_02266</name>
</gene>
<feature type="domain" description="Neurotransmitter-gated ion-channel ligand-binding" evidence="6">
    <location>
        <begin position="74"/>
        <end position="152"/>
    </location>
</feature>
<dbReference type="InterPro" id="IPR038050">
    <property type="entry name" value="Neuro_actylchol_rec"/>
</dbReference>
<proteinExistence type="predicted"/>
<dbReference type="GO" id="GO:0016020">
    <property type="term" value="C:membrane"/>
    <property type="evidence" value="ECO:0007669"/>
    <property type="project" value="UniProtKB-SubCell"/>
</dbReference>
<dbReference type="Gene3D" id="2.70.170.10">
    <property type="entry name" value="Neurotransmitter-gated ion-channel ligand-binding domain"/>
    <property type="match status" value="1"/>
</dbReference>
<dbReference type="SUPFAM" id="SSF90112">
    <property type="entry name" value="Neurotransmitter-gated ion-channel transmembrane pore"/>
    <property type="match status" value="1"/>
</dbReference>
<organism evidence="7 8">
    <name type="scientific">Teladorsagia circumcincta</name>
    <name type="common">Brown stomach worm</name>
    <name type="synonym">Ostertagia circumcincta</name>
    <dbReference type="NCBI Taxonomy" id="45464"/>
    <lineage>
        <taxon>Eukaryota</taxon>
        <taxon>Metazoa</taxon>
        <taxon>Ecdysozoa</taxon>
        <taxon>Nematoda</taxon>
        <taxon>Chromadorea</taxon>
        <taxon>Rhabditida</taxon>
        <taxon>Rhabditina</taxon>
        <taxon>Rhabditomorpha</taxon>
        <taxon>Strongyloidea</taxon>
        <taxon>Trichostrongylidae</taxon>
        <taxon>Teladorsagia</taxon>
    </lineage>
</organism>
<keyword evidence="3 5" id="KW-1133">Transmembrane helix</keyword>
<dbReference type="Gene3D" id="1.20.58.390">
    <property type="entry name" value="Neurotransmitter-gated ion-channel transmembrane domain"/>
    <property type="match status" value="1"/>
</dbReference>
<dbReference type="AlphaFoldDB" id="A0A2G9V132"/>
<keyword evidence="4 5" id="KW-0472">Membrane</keyword>
<feature type="transmembrane region" description="Helical" evidence="5">
    <location>
        <begin position="155"/>
        <end position="177"/>
    </location>
</feature>
<accession>A0A2G9V132</accession>
<sequence>MRSISYNAHSTIYSISAVRDEEVCLQQALLSTYNKAIRPPGFVVHVSVNLRFFTLLFMEQQEENMVFSGDFEMIAKFPFDQQLCKVKFSSWVYTEDELAVSAPLQDLNLADGEYQGNSEWEVTSVTVSTHLHTDPDNRTFQELHYSIKLKRHSTYYIYVLFLPTFITTALCLVGLFTPFDNAGNRTERTTLGLTTLLSLAVILNIIGDDMPKSSTLPHLGESKKFNINVSPYISFT</sequence>
<evidence type="ECO:0000256" key="1">
    <source>
        <dbReference type="ARBA" id="ARBA00004141"/>
    </source>
</evidence>
<evidence type="ECO:0000256" key="5">
    <source>
        <dbReference type="SAM" id="Phobius"/>
    </source>
</evidence>
<evidence type="ECO:0000256" key="2">
    <source>
        <dbReference type="ARBA" id="ARBA00022692"/>
    </source>
</evidence>
<dbReference type="GO" id="GO:0005230">
    <property type="term" value="F:extracellular ligand-gated monoatomic ion channel activity"/>
    <property type="evidence" value="ECO:0007669"/>
    <property type="project" value="InterPro"/>
</dbReference>
<dbReference type="Proteomes" id="UP000230423">
    <property type="component" value="Unassembled WGS sequence"/>
</dbReference>
<dbReference type="PANTHER" id="PTHR18945">
    <property type="entry name" value="NEUROTRANSMITTER GATED ION CHANNEL"/>
    <property type="match status" value="1"/>
</dbReference>